<keyword evidence="4" id="KW-1185">Reference proteome</keyword>
<dbReference type="SUPFAM" id="SSF54695">
    <property type="entry name" value="POZ domain"/>
    <property type="match status" value="2"/>
</dbReference>
<dbReference type="AlphaFoldDB" id="A0A8S4B5D3"/>
<comment type="caution">
    <text evidence="3">The sequence shown here is derived from an EMBL/GenBank/DDBJ whole genome shotgun (WGS) entry which is preliminary data.</text>
</comment>
<evidence type="ECO:0000259" key="2">
    <source>
        <dbReference type="PROSITE" id="PS50097"/>
    </source>
</evidence>
<dbReference type="EMBL" id="CAJRST010014446">
    <property type="protein sequence ID" value="CAG5929465.1"/>
    <property type="molecule type" value="Genomic_DNA"/>
</dbReference>
<evidence type="ECO:0000313" key="4">
    <source>
        <dbReference type="Proteomes" id="UP000677803"/>
    </source>
</evidence>
<dbReference type="Proteomes" id="UP000677803">
    <property type="component" value="Unassembled WGS sequence"/>
</dbReference>
<evidence type="ECO:0000313" key="3">
    <source>
        <dbReference type="EMBL" id="CAG5929465.1"/>
    </source>
</evidence>
<dbReference type="Pfam" id="PF00651">
    <property type="entry name" value="BTB"/>
    <property type="match status" value="1"/>
</dbReference>
<feature type="domain" description="BTB" evidence="2">
    <location>
        <begin position="106"/>
        <end position="182"/>
    </location>
</feature>
<dbReference type="PROSITE" id="PS50097">
    <property type="entry name" value="BTB"/>
    <property type="match status" value="2"/>
</dbReference>
<feature type="domain" description="BTB" evidence="2">
    <location>
        <begin position="247"/>
        <end position="314"/>
    </location>
</feature>
<feature type="region of interest" description="Disordered" evidence="1">
    <location>
        <begin position="47"/>
        <end position="74"/>
    </location>
</feature>
<organism evidence="3 4">
    <name type="scientific">Menidia menidia</name>
    <name type="common">Atlantic silverside</name>
    <dbReference type="NCBI Taxonomy" id="238744"/>
    <lineage>
        <taxon>Eukaryota</taxon>
        <taxon>Metazoa</taxon>
        <taxon>Chordata</taxon>
        <taxon>Craniata</taxon>
        <taxon>Vertebrata</taxon>
        <taxon>Euteleostomi</taxon>
        <taxon>Actinopterygii</taxon>
        <taxon>Neopterygii</taxon>
        <taxon>Teleostei</taxon>
        <taxon>Neoteleostei</taxon>
        <taxon>Acanthomorphata</taxon>
        <taxon>Ovalentaria</taxon>
        <taxon>Atherinomorphae</taxon>
        <taxon>Atheriniformes</taxon>
        <taxon>Atherinopsidae</taxon>
        <taxon>Menidiinae</taxon>
        <taxon>Menidia</taxon>
    </lineage>
</organism>
<dbReference type="PANTHER" id="PTHR45632">
    <property type="entry name" value="LD33804P"/>
    <property type="match status" value="1"/>
</dbReference>
<sequence>MEWEERWRREKETRKRIIERGGVEVEEDSRELRRIVAFNDSRMGLKSGVPESEGSVLKTTNADEGGTSVHDRFGGEERNVHTCRSKTFPAEFSAALKEFRDSNHLTDLTLTAEDGSSFHVHSVILAAISAFILERVREKRFISDGQGAGAHRWAVHLGAEVDFAGLQAVIEFAYTGAVSSLQNHTAAKIMAAAQILEVPRLVDLCNKEHRLKEGKSLEQEQMKTSSQEQMSITLQSVEQLWVDKVGCDVILEVDGSFINVHRVIMAASNDFFRGMFTCGMRESQQNRVALPFLPAPEMETLVGFSYRGKLQLSWDNVFEITCMALQLQFRSALMLCLTFMQEEMQASSCLDVASFAEAYGMPELLEEANDFNLLCFEL</sequence>
<dbReference type="InterPro" id="IPR000210">
    <property type="entry name" value="BTB/POZ_dom"/>
</dbReference>
<evidence type="ECO:0000256" key="1">
    <source>
        <dbReference type="SAM" id="MobiDB-lite"/>
    </source>
</evidence>
<dbReference type="InterPro" id="IPR011333">
    <property type="entry name" value="SKP1/BTB/POZ_sf"/>
</dbReference>
<dbReference type="SMART" id="SM00225">
    <property type="entry name" value="BTB"/>
    <property type="match status" value="2"/>
</dbReference>
<gene>
    <name evidence="3" type="ORF">MMEN_LOCUS13085</name>
</gene>
<accession>A0A8S4B5D3</accession>
<dbReference type="PANTHER" id="PTHR45632:SF14">
    <property type="entry name" value="KELCH-LIKE PROTEIN 33"/>
    <property type="match status" value="1"/>
</dbReference>
<protein>
    <submittedName>
        <fullName evidence="3">(Atlantic silverside) hypothetical protein</fullName>
    </submittedName>
</protein>
<reference evidence="3" key="1">
    <citation type="submission" date="2021-05" db="EMBL/GenBank/DDBJ databases">
        <authorList>
            <person name="Tigano A."/>
        </authorList>
    </citation>
    <scope>NUCLEOTIDE SEQUENCE</scope>
</reference>
<dbReference type="Gene3D" id="3.30.710.10">
    <property type="entry name" value="Potassium Channel Kv1.1, Chain A"/>
    <property type="match status" value="2"/>
</dbReference>
<proteinExistence type="predicted"/>
<dbReference type="Pfam" id="PF21536">
    <property type="entry name" value="BTB_KLHL33"/>
    <property type="match status" value="1"/>
</dbReference>
<dbReference type="OrthoDB" id="8962738at2759"/>
<name>A0A8S4B5D3_9TELE</name>